<gene>
    <name evidence="4" type="ORF">ACFSE6_08975</name>
</gene>
<dbReference type="PANTHER" id="PTHR30024">
    <property type="entry name" value="ALIPHATIC SULFONATES-BINDING PROTEIN-RELATED"/>
    <property type="match status" value="1"/>
</dbReference>
<proteinExistence type="predicted"/>
<reference evidence="5" key="1">
    <citation type="journal article" date="2019" name="Int. J. Syst. Evol. Microbiol.">
        <title>The Global Catalogue of Microorganisms (GCM) 10K type strain sequencing project: providing services to taxonomists for standard genome sequencing and annotation.</title>
        <authorList>
            <consortium name="The Broad Institute Genomics Platform"/>
            <consortium name="The Broad Institute Genome Sequencing Center for Infectious Disease"/>
            <person name="Wu L."/>
            <person name="Ma J."/>
        </authorList>
    </citation>
    <scope>NUCLEOTIDE SEQUENCE [LARGE SCALE GENOMIC DNA]</scope>
    <source>
        <strain evidence="5">JCM 17130</strain>
    </source>
</reference>
<evidence type="ECO:0000259" key="3">
    <source>
        <dbReference type="Pfam" id="PF09084"/>
    </source>
</evidence>
<sequence>MRRRHGRRRYARRSTSAAVLTSLALLAACAGGEGTGGTDGSPGGQDRGDGELTPVTVGSLPIVDTAAIHLGVEQGIFAEHGLDVDLQIAQGGAAVVPAVVSGEYQFGFSNVVSLLVASSQGLDLQIVASGNSTSGDPAADIGGVLTTPDSGISDPADLEGATVAVNTLNNIGDVTISEVVAQDGGDPASVEFVEMGFPDMPAALSGEQVDAIWVLEPFFSIAKGDGAQVVAHNFAEVDPDMMVAAYFTSGQYAEQNADVTESFTAAMEESLAYAEDHPDDTRAVLSTYTEIDPAITETMTMPSYPPQINADSLQMLADLSLEYGVLEQEVDAQELLP</sequence>
<feature type="chain" id="PRO_5046873145" evidence="2">
    <location>
        <begin position="31"/>
        <end position="337"/>
    </location>
</feature>
<dbReference type="RefSeq" id="WP_388005318.1">
    <property type="nucleotide sequence ID" value="NZ_JBHUEE010000004.1"/>
</dbReference>
<dbReference type="PROSITE" id="PS51257">
    <property type="entry name" value="PROKAR_LIPOPROTEIN"/>
    <property type="match status" value="1"/>
</dbReference>
<feature type="compositionally biased region" description="Gly residues" evidence="1">
    <location>
        <begin position="34"/>
        <end position="45"/>
    </location>
</feature>
<comment type="caution">
    <text evidence="4">The sequence shown here is derived from an EMBL/GenBank/DDBJ whole genome shotgun (WGS) entry which is preliminary data.</text>
</comment>
<feature type="domain" description="SsuA/THI5-like" evidence="3">
    <location>
        <begin position="66"/>
        <end position="280"/>
    </location>
</feature>
<feature type="signal peptide" evidence="2">
    <location>
        <begin position="1"/>
        <end position="30"/>
    </location>
</feature>
<name>A0ABW4L326_9MICO</name>
<evidence type="ECO:0000313" key="5">
    <source>
        <dbReference type="Proteomes" id="UP001597277"/>
    </source>
</evidence>
<evidence type="ECO:0000256" key="2">
    <source>
        <dbReference type="SAM" id="SignalP"/>
    </source>
</evidence>
<dbReference type="EMBL" id="JBHUEE010000004">
    <property type="protein sequence ID" value="MFD1717966.1"/>
    <property type="molecule type" value="Genomic_DNA"/>
</dbReference>
<keyword evidence="5" id="KW-1185">Reference proteome</keyword>
<protein>
    <submittedName>
        <fullName evidence="4">ABC transporter substrate-binding protein</fullName>
    </submittedName>
</protein>
<evidence type="ECO:0000256" key="1">
    <source>
        <dbReference type="SAM" id="MobiDB-lite"/>
    </source>
</evidence>
<evidence type="ECO:0000313" key="4">
    <source>
        <dbReference type="EMBL" id="MFD1717966.1"/>
    </source>
</evidence>
<dbReference type="Pfam" id="PF09084">
    <property type="entry name" value="NMT1"/>
    <property type="match status" value="1"/>
</dbReference>
<accession>A0ABW4L326</accession>
<dbReference type="Gene3D" id="3.40.190.10">
    <property type="entry name" value="Periplasmic binding protein-like II"/>
    <property type="match status" value="2"/>
</dbReference>
<dbReference type="InterPro" id="IPR015168">
    <property type="entry name" value="SsuA/THI5"/>
</dbReference>
<keyword evidence="2" id="KW-0732">Signal</keyword>
<organism evidence="4 5">
    <name type="scientific">Georgenia deserti</name>
    <dbReference type="NCBI Taxonomy" id="2093781"/>
    <lineage>
        <taxon>Bacteria</taxon>
        <taxon>Bacillati</taxon>
        <taxon>Actinomycetota</taxon>
        <taxon>Actinomycetes</taxon>
        <taxon>Micrococcales</taxon>
        <taxon>Bogoriellaceae</taxon>
        <taxon>Georgenia</taxon>
    </lineage>
</organism>
<feature type="region of interest" description="Disordered" evidence="1">
    <location>
        <begin position="34"/>
        <end position="54"/>
    </location>
</feature>
<dbReference type="SUPFAM" id="SSF53850">
    <property type="entry name" value="Periplasmic binding protein-like II"/>
    <property type="match status" value="1"/>
</dbReference>
<dbReference type="Proteomes" id="UP001597277">
    <property type="component" value="Unassembled WGS sequence"/>
</dbReference>